<dbReference type="AlphaFoldDB" id="A0A7X0NZY5"/>
<dbReference type="Proteomes" id="UP000565579">
    <property type="component" value="Unassembled WGS sequence"/>
</dbReference>
<protein>
    <submittedName>
        <fullName evidence="1">Uncharacterized protein</fullName>
    </submittedName>
</protein>
<evidence type="ECO:0000313" key="1">
    <source>
        <dbReference type="EMBL" id="MBB6552652.1"/>
    </source>
</evidence>
<proteinExistence type="predicted"/>
<sequence length="198" mass="22141">MIDHYRDLLQRYGWLGDHICWIVVRPLDEGLTVDDVLWRLNGGRDPEHRVMAFPREEAAMEEERPVFLVHEDEGAWGLLEFSLGYAVPDDVLARVSEDVQSWMVTWHFNGGATVLYAAGGRVRAWMRDFVLSGQRREGGDPDVLAGFRALLDTLGPEDHDGRRAAALAFVEQATGVGIERDCMDVKDAPVVILGDPVA</sequence>
<reference evidence="1 2" key="1">
    <citation type="submission" date="2020-08" db="EMBL/GenBank/DDBJ databases">
        <title>Sequencing the genomes of 1000 actinobacteria strains.</title>
        <authorList>
            <person name="Klenk H.-P."/>
        </authorList>
    </citation>
    <scope>NUCLEOTIDE SEQUENCE [LARGE SCALE GENOMIC DNA]</scope>
    <source>
        <strain evidence="1 2">DSM 43768</strain>
    </source>
</reference>
<organism evidence="1 2">
    <name type="scientific">Nonomuraea rubra</name>
    <dbReference type="NCBI Taxonomy" id="46180"/>
    <lineage>
        <taxon>Bacteria</taxon>
        <taxon>Bacillati</taxon>
        <taxon>Actinomycetota</taxon>
        <taxon>Actinomycetes</taxon>
        <taxon>Streptosporangiales</taxon>
        <taxon>Streptosporangiaceae</taxon>
        <taxon>Nonomuraea</taxon>
    </lineage>
</organism>
<dbReference type="EMBL" id="JACHMI010000001">
    <property type="protein sequence ID" value="MBB6552652.1"/>
    <property type="molecule type" value="Genomic_DNA"/>
</dbReference>
<name>A0A7X0NZY5_9ACTN</name>
<gene>
    <name evidence="1" type="ORF">HD593_007447</name>
</gene>
<dbReference type="RefSeq" id="WP_185106551.1">
    <property type="nucleotide sequence ID" value="NZ_BAAAXY010000110.1"/>
</dbReference>
<accession>A0A7X0NZY5</accession>
<evidence type="ECO:0000313" key="2">
    <source>
        <dbReference type="Proteomes" id="UP000565579"/>
    </source>
</evidence>
<comment type="caution">
    <text evidence="1">The sequence shown here is derived from an EMBL/GenBank/DDBJ whole genome shotgun (WGS) entry which is preliminary data.</text>
</comment>
<keyword evidence="2" id="KW-1185">Reference proteome</keyword>